<organism evidence="1 2">
    <name type="scientific">Romanomermis culicivorax</name>
    <name type="common">Nematode worm</name>
    <dbReference type="NCBI Taxonomy" id="13658"/>
    <lineage>
        <taxon>Eukaryota</taxon>
        <taxon>Metazoa</taxon>
        <taxon>Ecdysozoa</taxon>
        <taxon>Nematoda</taxon>
        <taxon>Enoplea</taxon>
        <taxon>Dorylaimia</taxon>
        <taxon>Mermithida</taxon>
        <taxon>Mermithoidea</taxon>
        <taxon>Mermithidae</taxon>
        <taxon>Romanomermis</taxon>
    </lineage>
</organism>
<evidence type="ECO:0000313" key="1">
    <source>
        <dbReference type="Proteomes" id="UP000887565"/>
    </source>
</evidence>
<sequence length="61" mass="6906">MEKHKQIFLKISASYENVSNFLSKTICIISVQAIDQEILAFKVGDITFLIKHNIERAAALL</sequence>
<name>A0A915IM86_ROMCU</name>
<reference evidence="2" key="1">
    <citation type="submission" date="2022-11" db="UniProtKB">
        <authorList>
            <consortium name="WormBaseParasite"/>
        </authorList>
    </citation>
    <scope>IDENTIFICATION</scope>
</reference>
<dbReference type="WBParaSite" id="nRc.2.0.1.t15086-RA">
    <property type="protein sequence ID" value="nRc.2.0.1.t15086-RA"/>
    <property type="gene ID" value="nRc.2.0.1.g15086"/>
</dbReference>
<protein>
    <submittedName>
        <fullName evidence="2">Uncharacterized protein</fullName>
    </submittedName>
</protein>
<accession>A0A915IM86</accession>
<dbReference type="AlphaFoldDB" id="A0A915IM86"/>
<proteinExistence type="predicted"/>
<keyword evidence="1" id="KW-1185">Reference proteome</keyword>
<dbReference type="Proteomes" id="UP000887565">
    <property type="component" value="Unplaced"/>
</dbReference>
<evidence type="ECO:0000313" key="2">
    <source>
        <dbReference type="WBParaSite" id="nRc.2.0.1.t15086-RA"/>
    </source>
</evidence>